<gene>
    <name evidence="1" type="ORF">BDK51DRAFT_41099</name>
</gene>
<evidence type="ECO:0000313" key="1">
    <source>
        <dbReference type="EMBL" id="RKO83232.1"/>
    </source>
</evidence>
<dbReference type="Proteomes" id="UP000269721">
    <property type="component" value="Unassembled WGS sequence"/>
</dbReference>
<sequence length="229" mass="25143">MRKDEGEQCVSWESTSSEPRRRQQLLALVDSQNQHELISRKTGILFINAAANFRNKPSIRLISHGPAHLNNRAIELLMRDAGQTSDSVEIASGKYPRGAARQPMHWPRVPLAFMRAITVHGPLRGVDGPALDDGQVVAELVHMVVNELLYGLILAADVLGLPAAVGRAARFAQRDRPAVVLRRGALVPVLPLDAAQGESAEQDWERSVLEDGVHERAVACLMCSRKMDV</sequence>
<dbReference type="EMBL" id="ML001485">
    <property type="protein sequence ID" value="RKO83232.1"/>
    <property type="molecule type" value="Genomic_DNA"/>
</dbReference>
<evidence type="ECO:0000313" key="2">
    <source>
        <dbReference type="Proteomes" id="UP000269721"/>
    </source>
</evidence>
<keyword evidence="2" id="KW-1185">Reference proteome</keyword>
<dbReference type="AlphaFoldDB" id="A0A4P9VVS2"/>
<protein>
    <submittedName>
        <fullName evidence="1">Uncharacterized protein</fullName>
    </submittedName>
</protein>
<proteinExistence type="predicted"/>
<organism evidence="1 2">
    <name type="scientific">Blyttiomyces helicus</name>
    <dbReference type="NCBI Taxonomy" id="388810"/>
    <lineage>
        <taxon>Eukaryota</taxon>
        <taxon>Fungi</taxon>
        <taxon>Fungi incertae sedis</taxon>
        <taxon>Chytridiomycota</taxon>
        <taxon>Chytridiomycota incertae sedis</taxon>
        <taxon>Chytridiomycetes</taxon>
        <taxon>Chytridiomycetes incertae sedis</taxon>
        <taxon>Blyttiomyces</taxon>
    </lineage>
</organism>
<reference evidence="2" key="1">
    <citation type="journal article" date="2018" name="Nat. Microbiol.">
        <title>Leveraging single-cell genomics to expand the fungal tree of life.</title>
        <authorList>
            <person name="Ahrendt S.R."/>
            <person name="Quandt C.A."/>
            <person name="Ciobanu D."/>
            <person name="Clum A."/>
            <person name="Salamov A."/>
            <person name="Andreopoulos B."/>
            <person name="Cheng J.F."/>
            <person name="Woyke T."/>
            <person name="Pelin A."/>
            <person name="Henrissat B."/>
            <person name="Reynolds N.K."/>
            <person name="Benny G.L."/>
            <person name="Smith M.E."/>
            <person name="James T.Y."/>
            <person name="Grigoriev I.V."/>
        </authorList>
    </citation>
    <scope>NUCLEOTIDE SEQUENCE [LARGE SCALE GENOMIC DNA]</scope>
</reference>
<accession>A0A4P9VVS2</accession>
<name>A0A4P9VVS2_9FUNG</name>